<evidence type="ECO:0000313" key="3">
    <source>
        <dbReference type="EMBL" id="KAJ1214674.1"/>
    </source>
</evidence>
<accession>A0AAV7WRW8</accession>
<feature type="compositionally biased region" description="Basic and acidic residues" evidence="1">
    <location>
        <begin position="179"/>
        <end position="196"/>
    </location>
</feature>
<feature type="region of interest" description="Disordered" evidence="1">
    <location>
        <begin position="513"/>
        <end position="543"/>
    </location>
</feature>
<dbReference type="Gene3D" id="2.60.220.30">
    <property type="match status" value="1"/>
</dbReference>
<keyword evidence="4" id="KW-1185">Reference proteome</keyword>
<feature type="compositionally biased region" description="Polar residues" evidence="1">
    <location>
        <begin position="166"/>
        <end position="178"/>
    </location>
</feature>
<dbReference type="PANTHER" id="PTHR28336">
    <property type="entry name" value="BA1-643"/>
    <property type="match status" value="1"/>
</dbReference>
<dbReference type="Gene3D" id="1.10.533.10">
    <property type="entry name" value="Death Domain, Fas"/>
    <property type="match status" value="1"/>
</dbReference>
<name>A0AAV7WRW8_PLEWA</name>
<dbReference type="AlphaFoldDB" id="A0AAV7WRW8"/>
<reference evidence="3" key="1">
    <citation type="journal article" date="2022" name="bioRxiv">
        <title>Sequencing and chromosome-scale assembly of the giantPleurodeles waltlgenome.</title>
        <authorList>
            <person name="Brown T."/>
            <person name="Elewa A."/>
            <person name="Iarovenko S."/>
            <person name="Subramanian E."/>
            <person name="Araus A.J."/>
            <person name="Petzold A."/>
            <person name="Susuki M."/>
            <person name="Suzuki K.-i.T."/>
            <person name="Hayashi T."/>
            <person name="Toyoda A."/>
            <person name="Oliveira C."/>
            <person name="Osipova E."/>
            <person name="Leigh N.D."/>
            <person name="Simon A."/>
            <person name="Yun M.H."/>
        </authorList>
    </citation>
    <scope>NUCLEOTIDE SEQUENCE</scope>
    <source>
        <strain evidence="3">20211129_DDA</strain>
        <tissue evidence="3">Liver</tissue>
    </source>
</reference>
<dbReference type="PANTHER" id="PTHR28336:SF4">
    <property type="entry name" value="DEATH DOMAIN-CONTAINING PROTEIN 1"/>
    <property type="match status" value="1"/>
</dbReference>
<dbReference type="EMBL" id="JANPWB010000001">
    <property type="protein sequence ID" value="KAJ1214674.1"/>
    <property type="molecule type" value="Genomic_DNA"/>
</dbReference>
<protein>
    <recommendedName>
        <fullName evidence="2">Death domain-containing protein</fullName>
    </recommendedName>
</protein>
<proteinExistence type="predicted"/>
<evidence type="ECO:0000256" key="1">
    <source>
        <dbReference type="SAM" id="MobiDB-lite"/>
    </source>
</evidence>
<dbReference type="SUPFAM" id="SSF47986">
    <property type="entry name" value="DEATH domain"/>
    <property type="match status" value="1"/>
</dbReference>
<dbReference type="Pfam" id="PF00531">
    <property type="entry name" value="Death"/>
    <property type="match status" value="1"/>
</dbReference>
<gene>
    <name evidence="3" type="ORF">NDU88_002292</name>
</gene>
<dbReference type="PROSITE" id="PS50017">
    <property type="entry name" value="DEATH_DOMAIN"/>
    <property type="match status" value="1"/>
</dbReference>
<dbReference type="InterPro" id="IPR000488">
    <property type="entry name" value="Death_dom"/>
</dbReference>
<organism evidence="3 4">
    <name type="scientific">Pleurodeles waltl</name>
    <name type="common">Iberian ribbed newt</name>
    <dbReference type="NCBI Taxonomy" id="8319"/>
    <lineage>
        <taxon>Eukaryota</taxon>
        <taxon>Metazoa</taxon>
        <taxon>Chordata</taxon>
        <taxon>Craniata</taxon>
        <taxon>Vertebrata</taxon>
        <taxon>Euteleostomi</taxon>
        <taxon>Amphibia</taxon>
        <taxon>Batrachia</taxon>
        <taxon>Caudata</taxon>
        <taxon>Salamandroidea</taxon>
        <taxon>Salamandridae</taxon>
        <taxon>Pleurodelinae</taxon>
        <taxon>Pleurodeles</taxon>
    </lineage>
</organism>
<evidence type="ECO:0000259" key="2">
    <source>
        <dbReference type="PROSITE" id="PS50017"/>
    </source>
</evidence>
<dbReference type="InterPro" id="IPR011029">
    <property type="entry name" value="DEATH-like_dom_sf"/>
</dbReference>
<feature type="compositionally biased region" description="Basic and acidic residues" evidence="1">
    <location>
        <begin position="520"/>
        <end position="535"/>
    </location>
</feature>
<feature type="compositionally biased region" description="Polar residues" evidence="1">
    <location>
        <begin position="245"/>
        <end position="257"/>
    </location>
</feature>
<comment type="caution">
    <text evidence="3">The sequence shown here is derived from an EMBL/GenBank/DDBJ whole genome shotgun (WGS) entry which is preliminary data.</text>
</comment>
<sequence>MEAVHADSTYSTDKLNQVLEQLWQKNQVVNEYLETPDLQSKGRVEDCLPALLTLSQEFSTALRQKLNYATDTLQTSCRLLTALQGKQLGPPKVPLDYLAKVIKELGDAATQLGLTETRLLEISCKFDNALTEADLSVSDHETGNQIENGEGETLTLSLDEKQLQINGQNGENTANIPSKESESTDGKSTMEQKDSRSLNGSHHMQEEEQASKISPEYTKSEQSKESQPSQQKGDIMLNHHAAGNSDKTLSPQVTNGVSDYDETDRKTESRSVRSITLDNQPKDGMLIAPGNPILKKEFLAQEDGDGEENVACYITASSQTLEKVVCRIINDMSSLVVSDSEELVSNVISVERLDSAIKISFPVTIAIPFSARYRGSYRDVMVKVYDDKFQSSYISPVSLEGYHGNHKGSFAEVKVYKFGIFSVVSCLKKETFTVPKKGLSLKPNMDSRITLNYPPASFATSVIVQLKVQPIDASIIAALKVKHDIFHSLVATTPLIYMQHPSSQQFLKPVTTFLPCPPNPDKKKQTDDGERRRPDSSMAPRASAALESRAVSASMRKHGDHITEHLKLLGFRSKEDQWVVLEDTVVKNVQNGLVSFELDEHLDSFIVLRLSSAMDCAHLLQFIQLLEEATRSTMVNVVLYRKRENVNKAIVEVIPSKELNLEILSLRDEGYSGPPEPSEKIALREGEQIIFNFRGNICALGKGDQFGKPYKLTFHSQRKQRLELKLKVVDEYGNYCSPHYKGTALFYKLTREEVAKSYTHPIFPDEYEKHLTPVCRLPLTLPKYEKVISRPPSTKRISTDSSDILWDKLIYWLSEELSEEDAAVLVVSLPVRRSTIQLIKLKSPDNLTEQIYELLNFWKKHLPTSADKLRLLCRHLCKSGRSDLSDELKHMWESKTFPRQPQHRFAANSSNV</sequence>
<dbReference type="GO" id="GO:0007165">
    <property type="term" value="P:signal transduction"/>
    <property type="evidence" value="ECO:0007669"/>
    <property type="project" value="InterPro"/>
</dbReference>
<feature type="region of interest" description="Disordered" evidence="1">
    <location>
        <begin position="166"/>
        <end position="287"/>
    </location>
</feature>
<evidence type="ECO:0000313" key="4">
    <source>
        <dbReference type="Proteomes" id="UP001066276"/>
    </source>
</evidence>
<feature type="domain" description="Death" evidence="2">
    <location>
        <begin position="825"/>
        <end position="892"/>
    </location>
</feature>
<dbReference type="Proteomes" id="UP001066276">
    <property type="component" value="Chromosome 1_1"/>
</dbReference>